<dbReference type="RefSeq" id="WP_062493664.1">
    <property type="nucleotide sequence ID" value="NZ_LHZB01000075.1"/>
</dbReference>
<dbReference type="Pfam" id="PF01546">
    <property type="entry name" value="Peptidase_M20"/>
    <property type="match status" value="1"/>
</dbReference>
<dbReference type="SUPFAM" id="SSF53187">
    <property type="entry name" value="Zn-dependent exopeptidases"/>
    <property type="match status" value="1"/>
</dbReference>
<proteinExistence type="predicted"/>
<dbReference type="InterPro" id="IPR017145">
    <property type="entry name" value="Aminobenzoyl-glu_utiliz_pB"/>
</dbReference>
<dbReference type="GO" id="GO:0071713">
    <property type="term" value="F:para-aminobenzoyl-glutamate hydrolase activity"/>
    <property type="evidence" value="ECO:0007669"/>
    <property type="project" value="TreeGrafter"/>
</dbReference>
<sequence>MPIRNTEKIWDHVDTLADEAIALSDNVWAVPELCYEEHHSCALHTRMLSDHGFVLTSHVARISTAVMGESGEDGPVIAFLGEYDALPGLAAAAGSFDHTPTTENGHGCGHNLLGAASLLAAVAVRDWLAVMQIPGRVRYYGCPAEEGGAGKGFMVRGGAFTGVDATISWHPSPFCGVLPPSSLANVRMDFTFTGRSAHAAAAPHLGRSALDAVELMSVGVNYLREHMLPTSRIHYAYINAGGTAPNVVQSETTVRYSVRAEGLSEMLALAERVRQVAQGAALMSGTQVRSIVTGGVANLLPCPPLEKVMQESFEQLGPPPFSAEDQVFAVRIQETLAAEDIESALQQVGCSACDAPLSDFVLPAGSRFSLGSTDVGDVSWTVPTVQALGTTCAIGTPLHSWQMTAQGVSPVAHKGMIHVAKAMAMTAIRLFRSPDVLKEAQDDHAQRLLRTPYVSPIPADTFPPQGKF</sequence>
<reference evidence="2 3" key="1">
    <citation type="submission" date="2015-06" db="EMBL/GenBank/DDBJ databases">
        <title>Improved classification and identification of acetic acid bacteria using matrix-assisted laser desorption/ionization time-of-flight mass spectrometry; Gluconobacter nephelii and Gluconobacter uchimurae are later heterotypic synonyms of Gluconobacter japonicus and Gluconobacter oxydans, respectively.</title>
        <authorList>
            <person name="Li L."/>
            <person name="Cleenwerck I."/>
            <person name="De Vuyst L."/>
            <person name="Vandamme P."/>
        </authorList>
    </citation>
    <scope>NUCLEOTIDE SEQUENCE [LARGE SCALE GENOMIC DNA]</scope>
    <source>
        <strain evidence="2 3">LMG 1764</strain>
    </source>
</reference>
<protein>
    <submittedName>
        <fullName evidence="2">Amidohydrolase</fullName>
    </submittedName>
</protein>
<gene>
    <name evidence="2" type="ORF">AD929_01250</name>
</gene>
<evidence type="ECO:0000313" key="2">
    <source>
        <dbReference type="EMBL" id="KXV02966.1"/>
    </source>
</evidence>
<dbReference type="InterPro" id="IPR052030">
    <property type="entry name" value="Peptidase_M20/M20A_hydrolases"/>
</dbReference>
<accession>A0A149R066</accession>
<organism evidence="2 3">
    <name type="scientific">Gluconobacter potus</name>
    <dbReference type="NCBI Taxonomy" id="2724927"/>
    <lineage>
        <taxon>Bacteria</taxon>
        <taxon>Pseudomonadati</taxon>
        <taxon>Pseudomonadota</taxon>
        <taxon>Alphaproteobacteria</taxon>
        <taxon>Acetobacterales</taxon>
        <taxon>Acetobacteraceae</taxon>
        <taxon>Gluconobacter</taxon>
    </lineage>
</organism>
<dbReference type="FunFam" id="3.30.70.360:FF:000004">
    <property type="entry name" value="Peptidase M20 domain-containing protein 2"/>
    <property type="match status" value="1"/>
</dbReference>
<dbReference type="InterPro" id="IPR002933">
    <property type="entry name" value="Peptidase_M20"/>
</dbReference>
<name>A0A149R066_9PROT</name>
<dbReference type="Proteomes" id="UP000075573">
    <property type="component" value="Unassembled WGS sequence"/>
</dbReference>
<dbReference type="PATRIC" id="fig|442.7.peg.2888"/>
<comment type="caution">
    <text evidence="2">The sequence shown here is derived from an EMBL/GenBank/DDBJ whole genome shotgun (WGS) entry which is preliminary data.</text>
</comment>
<dbReference type="GO" id="GO:0016805">
    <property type="term" value="F:dipeptidase activity"/>
    <property type="evidence" value="ECO:0007669"/>
    <property type="project" value="TreeGrafter"/>
</dbReference>
<keyword evidence="1 2" id="KW-0378">Hydrolase</keyword>
<dbReference type="NCBIfam" id="TIGR01891">
    <property type="entry name" value="amidohydrolases"/>
    <property type="match status" value="1"/>
</dbReference>
<dbReference type="PANTHER" id="PTHR30575">
    <property type="entry name" value="PEPTIDASE M20"/>
    <property type="match status" value="1"/>
</dbReference>
<dbReference type="AlphaFoldDB" id="A0A149R066"/>
<dbReference type="GO" id="GO:0046657">
    <property type="term" value="P:folic acid catabolic process"/>
    <property type="evidence" value="ECO:0007669"/>
    <property type="project" value="TreeGrafter"/>
</dbReference>
<dbReference type="Gene3D" id="3.40.630.10">
    <property type="entry name" value="Zn peptidases"/>
    <property type="match status" value="1"/>
</dbReference>
<evidence type="ECO:0000313" key="3">
    <source>
        <dbReference type="Proteomes" id="UP000075573"/>
    </source>
</evidence>
<dbReference type="PANTHER" id="PTHR30575:SF0">
    <property type="entry name" value="XAA-ARG DIPEPTIDASE"/>
    <property type="match status" value="1"/>
</dbReference>
<dbReference type="InterPro" id="IPR036264">
    <property type="entry name" value="Bact_exopeptidase_dim_dom"/>
</dbReference>
<dbReference type="SUPFAM" id="SSF55031">
    <property type="entry name" value="Bacterial exopeptidase dimerisation domain"/>
    <property type="match status" value="1"/>
</dbReference>
<evidence type="ECO:0000256" key="1">
    <source>
        <dbReference type="ARBA" id="ARBA00022801"/>
    </source>
</evidence>
<dbReference type="GO" id="GO:0005737">
    <property type="term" value="C:cytoplasm"/>
    <property type="evidence" value="ECO:0007669"/>
    <property type="project" value="TreeGrafter"/>
</dbReference>
<dbReference type="PIRSF" id="PIRSF037227">
    <property type="entry name" value="Aminobenzoyl-glu_utiliz_pB"/>
    <property type="match status" value="1"/>
</dbReference>
<dbReference type="InterPro" id="IPR017439">
    <property type="entry name" value="Amidohydrolase"/>
</dbReference>
<dbReference type="Gene3D" id="3.30.70.360">
    <property type="match status" value="1"/>
</dbReference>
<dbReference type="EMBL" id="LHZB01000075">
    <property type="protein sequence ID" value="KXV02966.1"/>
    <property type="molecule type" value="Genomic_DNA"/>
</dbReference>